<protein>
    <recommendedName>
        <fullName evidence="3">Hexosyltransferase</fullName>
    </recommendedName>
</protein>
<organism evidence="1 2">
    <name type="scientific">Prorocentrum cordatum</name>
    <dbReference type="NCBI Taxonomy" id="2364126"/>
    <lineage>
        <taxon>Eukaryota</taxon>
        <taxon>Sar</taxon>
        <taxon>Alveolata</taxon>
        <taxon>Dinophyceae</taxon>
        <taxon>Prorocentrales</taxon>
        <taxon>Prorocentraceae</taxon>
        <taxon>Prorocentrum</taxon>
    </lineage>
</organism>
<accession>A0ABN9U6P6</accession>
<keyword evidence="2" id="KW-1185">Reference proteome</keyword>
<evidence type="ECO:0000313" key="2">
    <source>
        <dbReference type="Proteomes" id="UP001189429"/>
    </source>
</evidence>
<sequence length="376" mass="42298">MFIIRSQLRWHKPLSHRSVTVHDNALVRHTSIFAMRCVVLFHAFWISSGLFLQGSQRPGDWVGRCAQRCSMKVDRACSENYSGAWDMSVCGGWAPENLQNGIPSDYASMLRVAKGSLDKLGQAFRTRASGDMLCYGAVNSEETFELARKVGQLCDEYVFFSNFSNPDLHVIKIMDGSMHAPQGGNFISSLNTPVFLPIFRYVATQFAKRYKWFVKYDMDTVFQPDKLRAALAQHDHAVPGIVFPTGMGPGAIHIASQSAMAQYAVQHTSCEDELGEFLPAEDVYFNPMIWHENGVWPNACNWSNAAFTLPEEFQGRNLEPCELDAIAQRASQVTHVEAMQMETSQEACNFSIDDVRSRLFVHNVKSRDAYDALLNI</sequence>
<gene>
    <name evidence="1" type="ORF">PCOR1329_LOCUS45257</name>
</gene>
<dbReference type="EMBL" id="CAUYUJ010015438">
    <property type="protein sequence ID" value="CAK0853936.1"/>
    <property type="molecule type" value="Genomic_DNA"/>
</dbReference>
<evidence type="ECO:0000313" key="1">
    <source>
        <dbReference type="EMBL" id="CAK0853936.1"/>
    </source>
</evidence>
<comment type="caution">
    <text evidence="1">The sequence shown here is derived from an EMBL/GenBank/DDBJ whole genome shotgun (WGS) entry which is preliminary data.</text>
</comment>
<reference evidence="1" key="1">
    <citation type="submission" date="2023-10" db="EMBL/GenBank/DDBJ databases">
        <authorList>
            <person name="Chen Y."/>
            <person name="Shah S."/>
            <person name="Dougan E. K."/>
            <person name="Thang M."/>
            <person name="Chan C."/>
        </authorList>
    </citation>
    <scope>NUCLEOTIDE SEQUENCE [LARGE SCALE GENOMIC DNA]</scope>
</reference>
<name>A0ABN9U6P6_9DINO</name>
<dbReference type="Proteomes" id="UP001189429">
    <property type="component" value="Unassembled WGS sequence"/>
</dbReference>
<proteinExistence type="predicted"/>
<evidence type="ECO:0008006" key="3">
    <source>
        <dbReference type="Google" id="ProtNLM"/>
    </source>
</evidence>
<dbReference type="Gene3D" id="3.90.550.50">
    <property type="match status" value="1"/>
</dbReference>